<dbReference type="SMART" id="SM00382">
    <property type="entry name" value="AAA"/>
    <property type="match status" value="1"/>
</dbReference>
<dbReference type="NCBIfam" id="TIGR00229">
    <property type="entry name" value="sensory_box"/>
    <property type="match status" value="1"/>
</dbReference>
<dbReference type="InterPro" id="IPR058031">
    <property type="entry name" value="AAA_lid_NorR"/>
</dbReference>
<dbReference type="Pfam" id="PF00158">
    <property type="entry name" value="Sigma54_activat"/>
    <property type="match status" value="1"/>
</dbReference>
<dbReference type="PROSITE" id="PS00676">
    <property type="entry name" value="SIGMA54_INTERACT_2"/>
    <property type="match status" value="1"/>
</dbReference>
<protein>
    <submittedName>
        <fullName evidence="7">Arginine utilization regulatory protein RocR</fullName>
    </submittedName>
</protein>
<dbReference type="CDD" id="cd00009">
    <property type="entry name" value="AAA"/>
    <property type="match status" value="1"/>
</dbReference>
<evidence type="ECO:0000256" key="4">
    <source>
        <dbReference type="ARBA" id="ARBA00023163"/>
    </source>
</evidence>
<dbReference type="PRINTS" id="PR01590">
    <property type="entry name" value="HTHFIS"/>
</dbReference>
<gene>
    <name evidence="7" type="primary">rocR_1</name>
    <name evidence="7" type="ORF">SPACI_007300</name>
</gene>
<dbReference type="Pfam" id="PF25601">
    <property type="entry name" value="AAA_lid_14"/>
    <property type="match status" value="1"/>
</dbReference>
<dbReference type="EMBL" id="CP155571">
    <property type="protein sequence ID" value="XFO70730.1"/>
    <property type="molecule type" value="Genomic_DNA"/>
</dbReference>
<dbReference type="InterPro" id="IPR002078">
    <property type="entry name" value="Sigma_54_int"/>
</dbReference>
<feature type="domain" description="PAS" evidence="6">
    <location>
        <begin position="21"/>
        <end position="78"/>
    </location>
</feature>
<dbReference type="Gene3D" id="3.30.450.20">
    <property type="entry name" value="PAS domain"/>
    <property type="match status" value="1"/>
</dbReference>
<dbReference type="InterPro" id="IPR013656">
    <property type="entry name" value="PAS_4"/>
</dbReference>
<evidence type="ECO:0000259" key="6">
    <source>
        <dbReference type="PROSITE" id="PS50112"/>
    </source>
</evidence>
<dbReference type="InterPro" id="IPR000014">
    <property type="entry name" value="PAS"/>
</dbReference>
<dbReference type="Proteomes" id="UP000216052">
    <property type="component" value="Chromosome"/>
</dbReference>
<dbReference type="InterPro" id="IPR003593">
    <property type="entry name" value="AAA+_ATPase"/>
</dbReference>
<dbReference type="Pfam" id="PF02954">
    <property type="entry name" value="HTH_8"/>
    <property type="match status" value="1"/>
</dbReference>
<dbReference type="Gene3D" id="3.40.50.300">
    <property type="entry name" value="P-loop containing nucleotide triphosphate hydrolases"/>
    <property type="match status" value="1"/>
</dbReference>
<dbReference type="SUPFAM" id="SSF52540">
    <property type="entry name" value="P-loop containing nucleoside triphosphate hydrolases"/>
    <property type="match status" value="1"/>
</dbReference>
<evidence type="ECO:0000256" key="3">
    <source>
        <dbReference type="ARBA" id="ARBA00023015"/>
    </source>
</evidence>
<dbReference type="SUPFAM" id="SSF55785">
    <property type="entry name" value="PYP-like sensor domain (PAS domain)"/>
    <property type="match status" value="1"/>
</dbReference>
<keyword evidence="2" id="KW-0067">ATP-binding</keyword>
<dbReference type="InterPro" id="IPR035965">
    <property type="entry name" value="PAS-like_dom_sf"/>
</dbReference>
<dbReference type="InterPro" id="IPR025943">
    <property type="entry name" value="Sigma_54_int_dom_ATP-bd_2"/>
</dbReference>
<dbReference type="PANTHER" id="PTHR32071">
    <property type="entry name" value="TRANSCRIPTIONAL REGULATORY PROTEIN"/>
    <property type="match status" value="1"/>
</dbReference>
<evidence type="ECO:0000256" key="2">
    <source>
        <dbReference type="ARBA" id="ARBA00022840"/>
    </source>
</evidence>
<evidence type="ECO:0000259" key="5">
    <source>
        <dbReference type="PROSITE" id="PS50045"/>
    </source>
</evidence>
<evidence type="ECO:0000313" key="7">
    <source>
        <dbReference type="EMBL" id="XFO70730.1"/>
    </source>
</evidence>
<feature type="domain" description="Sigma-54 factor interaction" evidence="5">
    <location>
        <begin position="171"/>
        <end position="400"/>
    </location>
</feature>
<dbReference type="SMART" id="SM00091">
    <property type="entry name" value="PAS"/>
    <property type="match status" value="1"/>
</dbReference>
<proteinExistence type="predicted"/>
<dbReference type="PROSITE" id="PS00675">
    <property type="entry name" value="SIGMA54_INTERACT_1"/>
    <property type="match status" value="1"/>
</dbReference>
<organism evidence="7 8">
    <name type="scientific">Sporomusa acidovorans (strain ATCC 49682 / DSM 3132 / Mol)</name>
    <dbReference type="NCBI Taxonomy" id="1123286"/>
    <lineage>
        <taxon>Bacteria</taxon>
        <taxon>Bacillati</taxon>
        <taxon>Bacillota</taxon>
        <taxon>Negativicutes</taxon>
        <taxon>Selenomonadales</taxon>
        <taxon>Sporomusaceae</taxon>
        <taxon>Sporomusa</taxon>
    </lineage>
</organism>
<dbReference type="PROSITE" id="PS50112">
    <property type="entry name" value="PAS"/>
    <property type="match status" value="1"/>
</dbReference>
<dbReference type="PROSITE" id="PS50045">
    <property type="entry name" value="SIGMA54_INTERACT_4"/>
    <property type="match status" value="1"/>
</dbReference>
<keyword evidence="3" id="KW-0805">Transcription regulation</keyword>
<evidence type="ECO:0000313" key="8">
    <source>
        <dbReference type="Proteomes" id="UP000216052"/>
    </source>
</evidence>
<name>A0ABZ3IXJ6_SPOA4</name>
<sequence length="496" mass="55714">MVNKLGVYTNIFTERMNIVDYKFLLESMLEHLDEGIIVVDRNAKVTFYNEPATSIAGITQQKAIGKNILEIFPDLSPETSTFYQVLRNKQPIIDHVQSYMNYQGRRVSTLTSTIPLIEQGEIIGALEIYRDLTQVKELSEKIINLQSELFKKKSNEKPYRGNGVVYTFDDIIGNSTAIRRIKEQARKIVDSSSPVLVYGETGTGKEVLVQAIHSASSKRRNKPFIAQNCAALPTTLLDSILFGTTAGSFTGAKDRPGLFELADGGTLFLDEINSMDMELQGKLLRVLQDGIVRRVGGISTVHVDVRIIACTNEHPAAIVEKHILRRDLYYRLNVIALNLPPLRERKEDIAPLTAFFINLYNEKVQKNVETITPAALNVLQTYPWPGNIRELKCTIESMMNFVEGNRLDIQDIPAHIIHSADIAQPKAEDTSEGLPVASLVENLNAYEKKLIRKAIRQANGNGAKAARILNIPRQTLHNKIKKYNIDWQVVVNNNFS</sequence>
<evidence type="ECO:0000256" key="1">
    <source>
        <dbReference type="ARBA" id="ARBA00022741"/>
    </source>
</evidence>
<dbReference type="InterPro" id="IPR025662">
    <property type="entry name" value="Sigma_54_int_dom_ATP-bd_1"/>
</dbReference>
<dbReference type="Pfam" id="PF08448">
    <property type="entry name" value="PAS_4"/>
    <property type="match status" value="1"/>
</dbReference>
<dbReference type="InterPro" id="IPR027417">
    <property type="entry name" value="P-loop_NTPase"/>
</dbReference>
<reference evidence="7" key="1">
    <citation type="submission" date="2024-05" db="EMBL/GenBank/DDBJ databases">
        <title>Isolation and characterization of Sporomusa carbonis sp. nov., a carboxydotrophic hydrogenogen in the genus of Sporomusa isolated from a charcoal burning pile.</title>
        <authorList>
            <person name="Boeer T."/>
            <person name="Rosenbaum F."/>
            <person name="Eysell L."/>
            <person name="Mueller V."/>
            <person name="Daniel R."/>
            <person name="Poehlein A."/>
        </authorList>
    </citation>
    <scope>NUCLEOTIDE SEQUENCE [LARGE SCALE GENOMIC DNA]</scope>
    <source>
        <strain evidence="7">DSM 3132</strain>
    </source>
</reference>
<keyword evidence="1" id="KW-0547">Nucleotide-binding</keyword>
<keyword evidence="4" id="KW-0804">Transcription</keyword>
<accession>A0ABZ3IXJ6</accession>
<dbReference type="PANTHER" id="PTHR32071:SF74">
    <property type="entry name" value="TRANSCRIPTIONAL ACTIVATOR ROCR"/>
    <property type="match status" value="1"/>
</dbReference>
<dbReference type="InterPro" id="IPR009057">
    <property type="entry name" value="Homeodomain-like_sf"/>
</dbReference>
<dbReference type="Gene3D" id="1.10.10.60">
    <property type="entry name" value="Homeodomain-like"/>
    <property type="match status" value="1"/>
</dbReference>
<dbReference type="InterPro" id="IPR002197">
    <property type="entry name" value="HTH_Fis"/>
</dbReference>
<dbReference type="SUPFAM" id="SSF46689">
    <property type="entry name" value="Homeodomain-like"/>
    <property type="match status" value="1"/>
</dbReference>
<dbReference type="Gene3D" id="1.10.8.60">
    <property type="match status" value="1"/>
</dbReference>
<dbReference type="CDD" id="cd00130">
    <property type="entry name" value="PAS"/>
    <property type="match status" value="1"/>
</dbReference>
<keyword evidence="8" id="KW-1185">Reference proteome</keyword>